<reference evidence="3 4" key="1">
    <citation type="submission" date="2022-11" db="EMBL/GenBank/DDBJ databases">
        <title>Genome sequencing of Acetobacter type strain.</title>
        <authorList>
            <person name="Heo J."/>
            <person name="Lee D."/>
            <person name="Han B.-H."/>
            <person name="Hong S.-B."/>
            <person name="Kwon S.-W."/>
        </authorList>
    </citation>
    <scope>NUCLEOTIDE SEQUENCE [LARGE SCALE GENOMIC DNA]</scope>
    <source>
        <strain evidence="3 4">KACC 21251</strain>
    </source>
</reference>
<feature type="compositionally biased region" description="Basic residues" evidence="1">
    <location>
        <begin position="35"/>
        <end position="44"/>
    </location>
</feature>
<dbReference type="RefSeq" id="WP_166119034.1">
    <property type="nucleotide sequence ID" value="NZ_JAPIUX010000001.1"/>
</dbReference>
<proteinExistence type="predicted"/>
<evidence type="ECO:0000313" key="3">
    <source>
        <dbReference type="EMBL" id="MCX2560218.1"/>
    </source>
</evidence>
<feature type="signal peptide" evidence="2">
    <location>
        <begin position="1"/>
        <end position="26"/>
    </location>
</feature>
<evidence type="ECO:0000313" key="4">
    <source>
        <dbReference type="Proteomes" id="UP001526446"/>
    </source>
</evidence>
<name>A0ABT3Q4K8_9PROT</name>
<comment type="caution">
    <text evidence="3">The sequence shown here is derived from an EMBL/GenBank/DDBJ whole genome shotgun (WGS) entry which is preliminary data.</text>
</comment>
<evidence type="ECO:0000256" key="2">
    <source>
        <dbReference type="SAM" id="SignalP"/>
    </source>
</evidence>
<organism evidence="3 4">
    <name type="scientific">Acetobacter farinalis</name>
    <dbReference type="NCBI Taxonomy" id="1260984"/>
    <lineage>
        <taxon>Bacteria</taxon>
        <taxon>Pseudomonadati</taxon>
        <taxon>Pseudomonadota</taxon>
        <taxon>Alphaproteobacteria</taxon>
        <taxon>Acetobacterales</taxon>
        <taxon>Acetobacteraceae</taxon>
        <taxon>Acetobacter</taxon>
    </lineage>
</organism>
<accession>A0ABT3Q4K8</accession>
<keyword evidence="2" id="KW-0732">Signal</keyword>
<evidence type="ECO:0000256" key="1">
    <source>
        <dbReference type="SAM" id="MobiDB-lite"/>
    </source>
</evidence>
<feature type="region of interest" description="Disordered" evidence="1">
    <location>
        <begin position="35"/>
        <end position="58"/>
    </location>
</feature>
<keyword evidence="4" id="KW-1185">Reference proteome</keyword>
<gene>
    <name evidence="3" type="ORF">OQ252_02195</name>
</gene>
<sequence>MKRFSMCARLLPGIFLLGLLGLNACADDDQTSRHYYHPRQHHGQRNPSWYRPPANTQQ</sequence>
<dbReference type="EMBL" id="JAPIUX010000001">
    <property type="protein sequence ID" value="MCX2560218.1"/>
    <property type="molecule type" value="Genomic_DNA"/>
</dbReference>
<dbReference type="Proteomes" id="UP001526446">
    <property type="component" value="Unassembled WGS sequence"/>
</dbReference>
<evidence type="ECO:0008006" key="5">
    <source>
        <dbReference type="Google" id="ProtNLM"/>
    </source>
</evidence>
<feature type="chain" id="PRO_5046271192" description="Lipoprotein" evidence="2">
    <location>
        <begin position="27"/>
        <end position="58"/>
    </location>
</feature>
<protein>
    <recommendedName>
        <fullName evidence="5">Lipoprotein</fullName>
    </recommendedName>
</protein>